<sequence length="447" mass="47973">MPPKKSKAEEALAFLDNLDNLEPENPETSSTSARPSTDSANRKDEPVEPAPDAEAADALAFLEAQINQKRAPLSKPSSSTPRTASPALGAPGTTASAPKAPASPAPAAAPASDPQPAASSWGWGGGSFWSSATSAIQSAQRVADEQYRKVRTEGVSGIREQIDQLHVGGVDVGKLRKDAETRLGGLAKNVGNIDLDKLRQEILTQANSTLTTLINTVAPPISAHETIELWLSHPMVGYEGVEGVVYRAWMTILEQTESGELVVVWSPPEKDLPTERTLNPITGWDEGWKAAQEEVKATKGREDKNPRGRARAQSDDVPVTTIPVFLQLQPVLAPLPFPEPALQLSTTGTSATPSKHLYFIVSLQDPTHELQFTTISQPSPGDWLDVEYDKSDWVEERLVDVLKTSVEIVAQDYVSTRMALKPSASMPATPREVADTQPTTNSSSVAA</sequence>
<dbReference type="STRING" id="879819.A0A0J0XFB2"/>
<dbReference type="RefSeq" id="XP_018276248.1">
    <property type="nucleotide sequence ID" value="XM_018424184.1"/>
</dbReference>
<gene>
    <name evidence="2" type="ORF">CC85DRAFT_288248</name>
</gene>
<dbReference type="EMBL" id="KQ087250">
    <property type="protein sequence ID" value="KLT39757.1"/>
    <property type="molecule type" value="Genomic_DNA"/>
</dbReference>
<proteinExistence type="predicted"/>
<reference evidence="2 3" key="1">
    <citation type="submission" date="2015-03" db="EMBL/GenBank/DDBJ databases">
        <title>Genomics and transcriptomics of the oil-accumulating basidiomycete yeast T. oleaginosus allow insights into substrate utilization and the diverse evolutionary trajectories of mating systems in fungi.</title>
        <authorList>
            <consortium name="DOE Joint Genome Institute"/>
            <person name="Kourist R."/>
            <person name="Kracht O."/>
            <person name="Bracharz F."/>
            <person name="Lipzen A."/>
            <person name="Nolan M."/>
            <person name="Ohm R."/>
            <person name="Grigoriev I."/>
            <person name="Sun S."/>
            <person name="Heitman J."/>
            <person name="Bruck T."/>
            <person name="Nowrousian M."/>
        </authorList>
    </citation>
    <scope>NUCLEOTIDE SEQUENCE [LARGE SCALE GENOMIC DNA]</scope>
    <source>
        <strain evidence="2 3">IBC0246</strain>
    </source>
</reference>
<dbReference type="Pfam" id="PF10310">
    <property type="entry name" value="DUF5427"/>
    <property type="match status" value="1"/>
</dbReference>
<dbReference type="GeneID" id="28984787"/>
<organism evidence="2 3">
    <name type="scientific">Cutaneotrichosporon oleaginosum</name>
    <dbReference type="NCBI Taxonomy" id="879819"/>
    <lineage>
        <taxon>Eukaryota</taxon>
        <taxon>Fungi</taxon>
        <taxon>Dikarya</taxon>
        <taxon>Basidiomycota</taxon>
        <taxon>Agaricomycotina</taxon>
        <taxon>Tremellomycetes</taxon>
        <taxon>Trichosporonales</taxon>
        <taxon>Trichosporonaceae</taxon>
        <taxon>Cutaneotrichosporon</taxon>
    </lineage>
</organism>
<feature type="compositionally biased region" description="Polar residues" evidence="1">
    <location>
        <begin position="26"/>
        <end position="39"/>
    </location>
</feature>
<accession>A0A0J0XFB2</accession>
<dbReference type="PANTHER" id="PTHR28265:SF1">
    <property type="entry name" value="MAINTENANCE OF TELOMERE CAPPING PROTEIN 1"/>
    <property type="match status" value="1"/>
</dbReference>
<feature type="region of interest" description="Disordered" evidence="1">
    <location>
        <begin position="1"/>
        <end position="123"/>
    </location>
</feature>
<dbReference type="InterPro" id="IPR018814">
    <property type="entry name" value="DUF5427"/>
</dbReference>
<dbReference type="OrthoDB" id="5594977at2759"/>
<protein>
    <recommendedName>
        <fullName evidence="4">Maintenance of telomere capping protein 1</fullName>
    </recommendedName>
</protein>
<feature type="compositionally biased region" description="Low complexity" evidence="1">
    <location>
        <begin position="95"/>
        <end position="121"/>
    </location>
</feature>
<keyword evidence="3" id="KW-1185">Reference proteome</keyword>
<feature type="compositionally biased region" description="Low complexity" evidence="1">
    <location>
        <begin position="74"/>
        <end position="87"/>
    </location>
</feature>
<evidence type="ECO:0008006" key="4">
    <source>
        <dbReference type="Google" id="ProtNLM"/>
    </source>
</evidence>
<feature type="region of interest" description="Disordered" evidence="1">
    <location>
        <begin position="421"/>
        <end position="447"/>
    </location>
</feature>
<name>A0A0J0XFB2_9TREE</name>
<feature type="compositionally biased region" description="Low complexity" evidence="1">
    <location>
        <begin position="50"/>
        <end position="64"/>
    </location>
</feature>
<evidence type="ECO:0000313" key="2">
    <source>
        <dbReference type="EMBL" id="KLT39757.1"/>
    </source>
</evidence>
<evidence type="ECO:0000256" key="1">
    <source>
        <dbReference type="SAM" id="MobiDB-lite"/>
    </source>
</evidence>
<evidence type="ECO:0000313" key="3">
    <source>
        <dbReference type="Proteomes" id="UP000053611"/>
    </source>
</evidence>
<feature type="compositionally biased region" description="Basic and acidic residues" evidence="1">
    <location>
        <begin position="1"/>
        <end position="10"/>
    </location>
</feature>
<dbReference type="AlphaFoldDB" id="A0A0J0XFB2"/>
<feature type="compositionally biased region" description="Polar residues" evidence="1">
    <location>
        <begin position="436"/>
        <end position="447"/>
    </location>
</feature>
<dbReference type="Proteomes" id="UP000053611">
    <property type="component" value="Unassembled WGS sequence"/>
</dbReference>
<dbReference type="PANTHER" id="PTHR28265">
    <property type="entry name" value="MAINTENANCE OF TELOMERE CAPPING PROTEIN 1"/>
    <property type="match status" value="1"/>
</dbReference>